<reference evidence="2 3" key="1">
    <citation type="submission" date="2015-07" db="EMBL/GenBank/DDBJ databases">
        <authorList>
            <person name="Noorani M."/>
        </authorList>
    </citation>
    <scope>NUCLEOTIDE SEQUENCE [LARGE SCALE GENOMIC DNA]</scope>
    <source>
        <strain evidence="2 3">NRRL B-24567</strain>
    </source>
</reference>
<feature type="region of interest" description="Disordered" evidence="1">
    <location>
        <begin position="1"/>
        <end position="32"/>
    </location>
</feature>
<protein>
    <submittedName>
        <fullName evidence="2">Uncharacterized protein</fullName>
    </submittedName>
</protein>
<dbReference type="AlphaFoldDB" id="A0A0M8QRD4"/>
<evidence type="ECO:0000313" key="3">
    <source>
        <dbReference type="Proteomes" id="UP000037773"/>
    </source>
</evidence>
<evidence type="ECO:0000256" key="1">
    <source>
        <dbReference type="SAM" id="MobiDB-lite"/>
    </source>
</evidence>
<evidence type="ECO:0000313" key="2">
    <source>
        <dbReference type="EMBL" id="KOT46688.1"/>
    </source>
</evidence>
<comment type="caution">
    <text evidence="2">The sequence shown here is derived from an EMBL/GenBank/DDBJ whole genome shotgun (WGS) entry which is preliminary data.</text>
</comment>
<dbReference type="EMBL" id="LGCN01000001">
    <property type="protein sequence ID" value="KOT46688.1"/>
    <property type="molecule type" value="Genomic_DNA"/>
</dbReference>
<keyword evidence="3" id="KW-1185">Reference proteome</keyword>
<dbReference type="RefSeq" id="WP_030819724.1">
    <property type="nucleotide sequence ID" value="NZ_LGCN01000001.1"/>
</dbReference>
<dbReference type="Proteomes" id="UP000037773">
    <property type="component" value="Unassembled WGS sequence"/>
</dbReference>
<proteinExistence type="predicted"/>
<gene>
    <name evidence="2" type="ORF">ADK41_00175</name>
</gene>
<dbReference type="PATRIC" id="fig|36816.3.peg.35"/>
<dbReference type="OrthoDB" id="4219746at2"/>
<accession>A0A0M8QRD4</accession>
<sequence>MPAADTRLSAQRLADRLPPLPPAMRGNAGRERARHAFVTRTLTTLRTDRSITGDRAEDWRRVASELALLGQMAAPGDNFQVAVFELEALARLTAGLEPAPAGLPSGTGPQGGDLIFPWQAGEDDWISVPGGLAGPFVSTVMAMPNQGGIARTVVVVSQRHRYHAGSSHADVHIEDGTRIERLDAEVERAQAREQWNEDHSAWHNR</sequence>
<name>A0A0M8QRD4_9ACTN</name>
<organism evidence="2 3">
    <name type="scientific">Streptomyces caelestis</name>
    <dbReference type="NCBI Taxonomy" id="36816"/>
    <lineage>
        <taxon>Bacteria</taxon>
        <taxon>Bacillati</taxon>
        <taxon>Actinomycetota</taxon>
        <taxon>Actinomycetes</taxon>
        <taxon>Kitasatosporales</taxon>
        <taxon>Streptomycetaceae</taxon>
        <taxon>Streptomyces</taxon>
    </lineage>
</organism>